<dbReference type="OrthoDB" id="8193998at2759"/>
<feature type="non-terminal residue" evidence="2">
    <location>
        <position position="231"/>
    </location>
</feature>
<proteinExistence type="predicted"/>
<reference evidence="2" key="1">
    <citation type="submission" date="2021-06" db="EMBL/GenBank/DDBJ databases">
        <authorList>
            <person name="Hodson N. C."/>
            <person name="Mongue J. A."/>
            <person name="Jaron S. K."/>
        </authorList>
    </citation>
    <scope>NUCLEOTIDE SEQUENCE</scope>
</reference>
<keyword evidence="3" id="KW-1185">Reference proteome</keyword>
<evidence type="ECO:0000256" key="1">
    <source>
        <dbReference type="SAM" id="MobiDB-lite"/>
    </source>
</evidence>
<organism evidence="2 3">
    <name type="scientific">Allacma fusca</name>
    <dbReference type="NCBI Taxonomy" id="39272"/>
    <lineage>
        <taxon>Eukaryota</taxon>
        <taxon>Metazoa</taxon>
        <taxon>Ecdysozoa</taxon>
        <taxon>Arthropoda</taxon>
        <taxon>Hexapoda</taxon>
        <taxon>Collembola</taxon>
        <taxon>Symphypleona</taxon>
        <taxon>Sminthuridae</taxon>
        <taxon>Allacma</taxon>
    </lineage>
</organism>
<evidence type="ECO:0000313" key="3">
    <source>
        <dbReference type="Proteomes" id="UP000708208"/>
    </source>
</evidence>
<sequence>MPKLDQPVFNPSQIPLDFLCSLVPNFFSGERNQLNAFISDCDNAIELSSEENKYPLFRFIYSRITGNAKIRISLYDFDNWDDVKTKLIELYQDKKPHSQLIKELTYRRQKSTCIHCEDNTIKLKEKLKILEVTESKLEVKEKTDPLPESKLEVKEKTDPLPESKLEVEEKTDSLPGSIPAQEEKAPSTNLSKKKAKEAPSTNLSKKKAKEAPSTNLSKKKAKEAPSTNLSK</sequence>
<accession>A0A8J2PHN1</accession>
<dbReference type="Proteomes" id="UP000708208">
    <property type="component" value="Unassembled WGS sequence"/>
</dbReference>
<protein>
    <submittedName>
        <fullName evidence="2">Uncharacterized protein</fullName>
    </submittedName>
</protein>
<dbReference type="AlphaFoldDB" id="A0A8J2PHN1"/>
<comment type="caution">
    <text evidence="2">The sequence shown here is derived from an EMBL/GenBank/DDBJ whole genome shotgun (WGS) entry which is preliminary data.</text>
</comment>
<feature type="compositionally biased region" description="Basic and acidic residues" evidence="1">
    <location>
        <begin position="139"/>
        <end position="172"/>
    </location>
</feature>
<name>A0A8J2PHN1_9HEXA</name>
<gene>
    <name evidence="2" type="ORF">AFUS01_LOCUS24761</name>
</gene>
<feature type="region of interest" description="Disordered" evidence="1">
    <location>
        <begin position="139"/>
        <end position="231"/>
    </location>
</feature>
<dbReference type="EMBL" id="CAJVCH010312148">
    <property type="protein sequence ID" value="CAG7786179.1"/>
    <property type="molecule type" value="Genomic_DNA"/>
</dbReference>
<evidence type="ECO:0000313" key="2">
    <source>
        <dbReference type="EMBL" id="CAG7786179.1"/>
    </source>
</evidence>